<dbReference type="AlphaFoldDB" id="A0A0F9ALD1"/>
<protein>
    <submittedName>
        <fullName evidence="1">Uncharacterized protein</fullName>
    </submittedName>
</protein>
<comment type="caution">
    <text evidence="1">The sequence shown here is derived from an EMBL/GenBank/DDBJ whole genome shotgun (WGS) entry which is preliminary data.</text>
</comment>
<gene>
    <name evidence="1" type="ORF">LCGC14_2834880</name>
</gene>
<feature type="non-terminal residue" evidence="1">
    <location>
        <position position="1"/>
    </location>
</feature>
<accession>A0A0F9ALD1</accession>
<organism evidence="1">
    <name type="scientific">marine sediment metagenome</name>
    <dbReference type="NCBI Taxonomy" id="412755"/>
    <lineage>
        <taxon>unclassified sequences</taxon>
        <taxon>metagenomes</taxon>
        <taxon>ecological metagenomes</taxon>
    </lineage>
</organism>
<dbReference type="EMBL" id="LAZR01054091">
    <property type="protein sequence ID" value="KKK79304.1"/>
    <property type="molecule type" value="Genomic_DNA"/>
</dbReference>
<sequence>SVFKETNNEDNARMAAWRNVKIVYKKSDDKWVKRSKGELEKSFFGKDIKELIELKELEILGKKNKLLDRLLEEKSDE</sequence>
<evidence type="ECO:0000313" key="1">
    <source>
        <dbReference type="EMBL" id="KKK79304.1"/>
    </source>
</evidence>
<name>A0A0F9ALD1_9ZZZZ</name>
<reference evidence="1" key="1">
    <citation type="journal article" date="2015" name="Nature">
        <title>Complex archaea that bridge the gap between prokaryotes and eukaryotes.</title>
        <authorList>
            <person name="Spang A."/>
            <person name="Saw J.H."/>
            <person name="Jorgensen S.L."/>
            <person name="Zaremba-Niedzwiedzka K."/>
            <person name="Martijn J."/>
            <person name="Lind A.E."/>
            <person name="van Eijk R."/>
            <person name="Schleper C."/>
            <person name="Guy L."/>
            <person name="Ettema T.J."/>
        </authorList>
    </citation>
    <scope>NUCLEOTIDE SEQUENCE</scope>
</reference>
<proteinExistence type="predicted"/>